<dbReference type="GO" id="GO:0055085">
    <property type="term" value="P:transmembrane transport"/>
    <property type="evidence" value="ECO:0007669"/>
    <property type="project" value="InterPro"/>
</dbReference>
<dbReference type="InterPro" id="IPR000515">
    <property type="entry name" value="MetI-like"/>
</dbReference>
<evidence type="ECO:0000256" key="3">
    <source>
        <dbReference type="ARBA" id="ARBA00022475"/>
    </source>
</evidence>
<feature type="transmembrane region" description="Helical" evidence="7">
    <location>
        <begin position="97"/>
        <end position="125"/>
    </location>
</feature>
<comment type="similarity">
    <text evidence="7">Belongs to the binding-protein-dependent transport system permease family.</text>
</comment>
<dbReference type="EMBL" id="SDLP01000010">
    <property type="protein sequence ID" value="TDL03822.1"/>
    <property type="molecule type" value="Genomic_DNA"/>
</dbReference>
<feature type="transmembrane region" description="Helical" evidence="7">
    <location>
        <begin position="184"/>
        <end position="206"/>
    </location>
</feature>
<evidence type="ECO:0000256" key="7">
    <source>
        <dbReference type="RuleBase" id="RU363032"/>
    </source>
</evidence>
<comment type="subcellular location">
    <subcellularLocation>
        <location evidence="1 7">Cell membrane</location>
        <topology evidence="1 7">Multi-pass membrane protein</topology>
    </subcellularLocation>
</comment>
<feature type="transmembrane region" description="Helical" evidence="7">
    <location>
        <begin position="293"/>
        <end position="314"/>
    </location>
</feature>
<gene>
    <name evidence="9" type="ORF">EUA04_24580</name>
</gene>
<evidence type="ECO:0000256" key="1">
    <source>
        <dbReference type="ARBA" id="ARBA00004651"/>
    </source>
</evidence>
<evidence type="ECO:0000256" key="4">
    <source>
        <dbReference type="ARBA" id="ARBA00022692"/>
    </source>
</evidence>
<keyword evidence="3" id="KW-1003">Cell membrane</keyword>
<feature type="transmembrane region" description="Helical" evidence="7">
    <location>
        <begin position="137"/>
        <end position="164"/>
    </location>
</feature>
<evidence type="ECO:0000313" key="9">
    <source>
        <dbReference type="EMBL" id="TDL03822.1"/>
    </source>
</evidence>
<evidence type="ECO:0000256" key="2">
    <source>
        <dbReference type="ARBA" id="ARBA00022448"/>
    </source>
</evidence>
<dbReference type="SUPFAM" id="SSF161098">
    <property type="entry name" value="MetI-like"/>
    <property type="match status" value="1"/>
</dbReference>
<dbReference type="PANTHER" id="PTHR43376">
    <property type="entry name" value="OLIGOPEPTIDE TRANSPORT SYSTEM PERMEASE PROTEIN"/>
    <property type="match status" value="1"/>
</dbReference>
<accession>A0A4R5X0Y7</accession>
<dbReference type="InterPro" id="IPR045621">
    <property type="entry name" value="BPD_transp_1_N"/>
</dbReference>
<dbReference type="Pfam" id="PF00528">
    <property type="entry name" value="BPD_transp_1"/>
    <property type="match status" value="1"/>
</dbReference>
<dbReference type="PANTHER" id="PTHR43376:SF1">
    <property type="entry name" value="OLIGOPEPTIDE TRANSPORT SYSTEM PERMEASE PROTEIN"/>
    <property type="match status" value="1"/>
</dbReference>
<proteinExistence type="inferred from homology"/>
<dbReference type="Proteomes" id="UP000294952">
    <property type="component" value="Unassembled WGS sequence"/>
</dbReference>
<dbReference type="GO" id="GO:0005886">
    <property type="term" value="C:plasma membrane"/>
    <property type="evidence" value="ECO:0007669"/>
    <property type="project" value="UniProtKB-SubCell"/>
</dbReference>
<organism evidence="9 10">
    <name type="scientific">Mycolicibacterium obuense</name>
    <dbReference type="NCBI Taxonomy" id="1807"/>
    <lineage>
        <taxon>Bacteria</taxon>
        <taxon>Bacillati</taxon>
        <taxon>Actinomycetota</taxon>
        <taxon>Actinomycetes</taxon>
        <taxon>Mycobacteriales</taxon>
        <taxon>Mycobacteriaceae</taxon>
        <taxon>Mycolicibacterium</taxon>
    </lineage>
</organism>
<keyword evidence="6 7" id="KW-0472">Membrane</keyword>
<dbReference type="Pfam" id="PF19300">
    <property type="entry name" value="BPD_transp_1_N"/>
    <property type="match status" value="1"/>
</dbReference>
<protein>
    <submittedName>
        <fullName evidence="9">ABC transporter permease</fullName>
    </submittedName>
</protein>
<evidence type="ECO:0000256" key="6">
    <source>
        <dbReference type="ARBA" id="ARBA00023136"/>
    </source>
</evidence>
<sequence length="336" mass="35943">MRPGRLLARAGQYALVLWVAATLNFALPHLSGGDPVVYLYGENGDLAPELLEEIRASYGLDRSILEQYGAFWADLVRGDLGTSVEFNRPVVDILLDYLPWTVALAAVSILLAFVIGTLLGAWAAWRRGTRRDAGSVIGVLLLDAMPSFWIGMILVAVFAVQLGIFPSYGAAAIDGDGLGWLADVAARMVLPVATLVLATLGGFFLLARATMTTVLDEPFVRLARAKGLSERRIVITHALRNALLPVYTNVTLAVGTLVSGAVVVETVFAYPGIGRLIFNAVTARDYPLLQGGFLLITVGIVAANLLADLTYPLLDPRVRPERRESAVTTTGTAVPS</sequence>
<evidence type="ECO:0000256" key="5">
    <source>
        <dbReference type="ARBA" id="ARBA00022989"/>
    </source>
</evidence>
<dbReference type="RefSeq" id="WP_067391621.1">
    <property type="nucleotide sequence ID" value="NZ_SDLP01000010.1"/>
</dbReference>
<evidence type="ECO:0000313" key="10">
    <source>
        <dbReference type="Proteomes" id="UP000294952"/>
    </source>
</evidence>
<keyword evidence="4 7" id="KW-0812">Transmembrane</keyword>
<evidence type="ECO:0000259" key="8">
    <source>
        <dbReference type="PROSITE" id="PS50928"/>
    </source>
</evidence>
<reference evidence="9 10" key="1">
    <citation type="submission" date="2019-01" db="EMBL/GenBank/DDBJ databases">
        <title>High-quality-draft genome sequences of five non-tuberculosis mycobacteriaceae isolated from a nosocomial environment.</title>
        <authorList>
            <person name="Tiago I."/>
            <person name="Alarico S."/>
            <person name="Pereira S.G."/>
            <person name="Coelho C."/>
            <person name="Maranha A."/>
            <person name="Empadinhas N."/>
        </authorList>
    </citation>
    <scope>NUCLEOTIDE SEQUENCE [LARGE SCALE GENOMIC DNA]</scope>
    <source>
        <strain evidence="9 10">22DIII</strain>
    </source>
</reference>
<dbReference type="AlphaFoldDB" id="A0A4R5X0Y7"/>
<keyword evidence="5 7" id="KW-1133">Transmembrane helix</keyword>
<name>A0A4R5X0Y7_9MYCO</name>
<keyword evidence="2 7" id="KW-0813">Transport</keyword>
<feature type="domain" description="ABC transmembrane type-1" evidence="8">
    <location>
        <begin position="98"/>
        <end position="307"/>
    </location>
</feature>
<feature type="transmembrane region" description="Helical" evidence="7">
    <location>
        <begin position="12"/>
        <end position="30"/>
    </location>
</feature>
<comment type="caution">
    <text evidence="9">The sequence shown here is derived from an EMBL/GenBank/DDBJ whole genome shotgun (WGS) entry which is preliminary data.</text>
</comment>
<dbReference type="Gene3D" id="1.10.3720.10">
    <property type="entry name" value="MetI-like"/>
    <property type="match status" value="1"/>
</dbReference>
<dbReference type="CDD" id="cd06261">
    <property type="entry name" value="TM_PBP2"/>
    <property type="match status" value="1"/>
</dbReference>
<dbReference type="PROSITE" id="PS50928">
    <property type="entry name" value="ABC_TM1"/>
    <property type="match status" value="1"/>
</dbReference>
<dbReference type="InterPro" id="IPR035906">
    <property type="entry name" value="MetI-like_sf"/>
</dbReference>
<feature type="transmembrane region" description="Helical" evidence="7">
    <location>
        <begin position="250"/>
        <end position="273"/>
    </location>
</feature>